<evidence type="ECO:0000313" key="2">
    <source>
        <dbReference type="EMBL" id="KAI1690787.1"/>
    </source>
</evidence>
<comment type="caution">
    <text evidence="2">The sequence shown here is derived from an EMBL/GenBank/DDBJ whole genome shotgun (WGS) entry which is preliminary data.</text>
</comment>
<gene>
    <name evidence="2" type="ORF">DdX_22296</name>
</gene>
<reference evidence="2" key="1">
    <citation type="submission" date="2022-01" db="EMBL/GenBank/DDBJ databases">
        <title>Genome Sequence Resource for Two Populations of Ditylenchus destructor, the Migratory Endoparasitic Phytonematode.</title>
        <authorList>
            <person name="Zhang H."/>
            <person name="Lin R."/>
            <person name="Xie B."/>
        </authorList>
    </citation>
    <scope>NUCLEOTIDE SEQUENCE</scope>
    <source>
        <strain evidence="2">BazhouSP</strain>
    </source>
</reference>
<proteinExistence type="predicted"/>
<dbReference type="EMBL" id="JAKKPZ010001088">
    <property type="protein sequence ID" value="KAI1690787.1"/>
    <property type="molecule type" value="Genomic_DNA"/>
</dbReference>
<dbReference type="Proteomes" id="UP001201812">
    <property type="component" value="Unassembled WGS sequence"/>
</dbReference>
<evidence type="ECO:0000256" key="1">
    <source>
        <dbReference type="SAM" id="SignalP"/>
    </source>
</evidence>
<feature type="signal peptide" evidence="1">
    <location>
        <begin position="1"/>
        <end position="16"/>
    </location>
</feature>
<keyword evidence="1" id="KW-0732">Signal</keyword>
<organism evidence="2 3">
    <name type="scientific">Ditylenchus destructor</name>
    <dbReference type="NCBI Taxonomy" id="166010"/>
    <lineage>
        <taxon>Eukaryota</taxon>
        <taxon>Metazoa</taxon>
        <taxon>Ecdysozoa</taxon>
        <taxon>Nematoda</taxon>
        <taxon>Chromadorea</taxon>
        <taxon>Rhabditida</taxon>
        <taxon>Tylenchina</taxon>
        <taxon>Tylenchomorpha</taxon>
        <taxon>Sphaerularioidea</taxon>
        <taxon>Anguinidae</taxon>
        <taxon>Anguininae</taxon>
        <taxon>Ditylenchus</taxon>
    </lineage>
</organism>
<dbReference type="AlphaFoldDB" id="A0AAD4MDR3"/>
<protein>
    <submittedName>
        <fullName evidence="2">Uncharacterized protein</fullName>
    </submittedName>
</protein>
<sequence length="146" mass="16847">MAIITFLLLCLYYIEARKCKGTGHYIDFNNNRHVSERAHDRKLTSCSRIPHNLSMDEDEDTPNNACQRKYCPSCILVLRKMCKPSTQFNRCHEFAVNPFTRDLCNDTGAYCDGLCYLIDKNKGKANKIVDKNRATPYKICQVLQLC</sequence>
<evidence type="ECO:0000313" key="3">
    <source>
        <dbReference type="Proteomes" id="UP001201812"/>
    </source>
</evidence>
<name>A0AAD4MDR3_9BILA</name>
<accession>A0AAD4MDR3</accession>
<keyword evidence="3" id="KW-1185">Reference proteome</keyword>
<feature type="chain" id="PRO_5041931364" evidence="1">
    <location>
        <begin position="17"/>
        <end position="146"/>
    </location>
</feature>